<reference evidence="8" key="1">
    <citation type="submission" date="2020-05" db="EMBL/GenBank/DDBJ databases">
        <authorList>
            <person name="Chiriac C."/>
            <person name="Salcher M."/>
            <person name="Ghai R."/>
            <person name="Kavagutti S V."/>
        </authorList>
    </citation>
    <scope>NUCLEOTIDE SEQUENCE</scope>
</reference>
<keyword evidence="2" id="KW-1003">Cell membrane</keyword>
<dbReference type="InterPro" id="IPR000731">
    <property type="entry name" value="SSD"/>
</dbReference>
<feature type="transmembrane region" description="Helical" evidence="6">
    <location>
        <begin position="654"/>
        <end position="677"/>
    </location>
</feature>
<dbReference type="InterPro" id="IPR004869">
    <property type="entry name" value="MMPL_dom"/>
</dbReference>
<accession>A0A6J6FE32</accession>
<keyword evidence="4 6" id="KW-1133">Transmembrane helix</keyword>
<evidence type="ECO:0000256" key="6">
    <source>
        <dbReference type="SAM" id="Phobius"/>
    </source>
</evidence>
<evidence type="ECO:0000256" key="2">
    <source>
        <dbReference type="ARBA" id="ARBA00022475"/>
    </source>
</evidence>
<evidence type="ECO:0000259" key="7">
    <source>
        <dbReference type="PROSITE" id="PS50156"/>
    </source>
</evidence>
<feature type="transmembrane region" description="Helical" evidence="6">
    <location>
        <begin position="580"/>
        <end position="601"/>
    </location>
</feature>
<dbReference type="SUPFAM" id="SSF82866">
    <property type="entry name" value="Multidrug efflux transporter AcrB transmembrane domain"/>
    <property type="match status" value="2"/>
</dbReference>
<protein>
    <submittedName>
        <fullName evidence="8">Unannotated protein</fullName>
    </submittedName>
</protein>
<feature type="transmembrane region" description="Helical" evidence="6">
    <location>
        <begin position="541"/>
        <end position="560"/>
    </location>
</feature>
<feature type="transmembrane region" description="Helical" evidence="6">
    <location>
        <begin position="281"/>
        <end position="302"/>
    </location>
</feature>
<feature type="transmembrane region" description="Helical" evidence="6">
    <location>
        <begin position="203"/>
        <end position="223"/>
    </location>
</feature>
<dbReference type="PROSITE" id="PS50156">
    <property type="entry name" value="SSD"/>
    <property type="match status" value="1"/>
</dbReference>
<gene>
    <name evidence="8" type="ORF">UFOPK1778_00112</name>
</gene>
<keyword evidence="5 6" id="KW-0472">Membrane</keyword>
<evidence type="ECO:0000256" key="3">
    <source>
        <dbReference type="ARBA" id="ARBA00022692"/>
    </source>
</evidence>
<dbReference type="PANTHER" id="PTHR33406:SF11">
    <property type="entry name" value="MEMBRANE PROTEIN SCO6666-RELATED"/>
    <property type="match status" value="1"/>
</dbReference>
<dbReference type="Gene3D" id="1.20.1640.10">
    <property type="entry name" value="Multidrug efflux transporter AcrB transmembrane domain"/>
    <property type="match status" value="2"/>
</dbReference>
<feature type="domain" description="SSD" evidence="7">
    <location>
        <begin position="200"/>
        <end position="331"/>
    </location>
</feature>
<keyword evidence="3 6" id="KW-0812">Transmembrane</keyword>
<dbReference type="PANTHER" id="PTHR33406">
    <property type="entry name" value="MEMBRANE PROTEIN MJ1562-RELATED"/>
    <property type="match status" value="1"/>
</dbReference>
<feature type="transmembrane region" description="Helical" evidence="6">
    <location>
        <begin position="229"/>
        <end position="251"/>
    </location>
</feature>
<evidence type="ECO:0000313" key="8">
    <source>
        <dbReference type="EMBL" id="CAB4582768.1"/>
    </source>
</evidence>
<feature type="transmembrane region" description="Helical" evidence="6">
    <location>
        <begin position="515"/>
        <end position="536"/>
    </location>
</feature>
<organism evidence="8">
    <name type="scientific">freshwater metagenome</name>
    <dbReference type="NCBI Taxonomy" id="449393"/>
    <lineage>
        <taxon>unclassified sequences</taxon>
        <taxon>metagenomes</taxon>
        <taxon>ecological metagenomes</taxon>
    </lineage>
</organism>
<dbReference type="Pfam" id="PF03176">
    <property type="entry name" value="MMPL"/>
    <property type="match status" value="2"/>
</dbReference>
<evidence type="ECO:0000256" key="4">
    <source>
        <dbReference type="ARBA" id="ARBA00022989"/>
    </source>
</evidence>
<dbReference type="GO" id="GO:0005886">
    <property type="term" value="C:plasma membrane"/>
    <property type="evidence" value="ECO:0007669"/>
    <property type="project" value="UniProtKB-SubCell"/>
</dbReference>
<dbReference type="EMBL" id="CAEZUD010000002">
    <property type="protein sequence ID" value="CAB4582768.1"/>
    <property type="molecule type" value="Genomic_DNA"/>
</dbReference>
<evidence type="ECO:0000256" key="1">
    <source>
        <dbReference type="ARBA" id="ARBA00004651"/>
    </source>
</evidence>
<feature type="transmembrane region" description="Helical" evidence="6">
    <location>
        <begin position="366"/>
        <end position="387"/>
    </location>
</feature>
<dbReference type="InterPro" id="IPR050545">
    <property type="entry name" value="Mycobact_MmpL"/>
</dbReference>
<feature type="transmembrane region" description="Helical" evidence="6">
    <location>
        <begin position="308"/>
        <end position="333"/>
    </location>
</feature>
<name>A0A6J6FE32_9ZZZZ</name>
<comment type="subcellular location">
    <subcellularLocation>
        <location evidence="1">Cell membrane</location>
        <topology evidence="1">Multi-pass membrane protein</topology>
    </subcellularLocation>
</comment>
<proteinExistence type="predicted"/>
<feature type="transmembrane region" description="Helical" evidence="6">
    <location>
        <begin position="628"/>
        <end position="648"/>
    </location>
</feature>
<evidence type="ECO:0000256" key="5">
    <source>
        <dbReference type="ARBA" id="ARBA00023136"/>
    </source>
</evidence>
<sequence length="699" mass="75387">MFEKLGHVLVRRRKAVLALFIIAVIATGAIGSLVFSRLQDGGYSDPKSDSAQVTQYLSETFNVQDPAVVLLVDAGTTLSDPDVVMRATNLENAINTDPEVTRTLSYWSSGGSPLFVSKDQKASYIFIYSKDKDPTVATDLAKRILDAYQGKKFGFTIYVGGYATFSYSISNQISKDLALAESISIPLTFILLIFVFGGLIASAMPLVVGVSAILGAFFALYLISLATGVSIFALNLVTGMGLGLGIDYSLLMVNRFREELHHGRSVEESVAITVKTAGRTVFFSGITVMITLASLMFFPLMFLKSFGYAGVTVVAMAVLGAIIPLPAILALLGHRIDKFTVRKSAITPKEDGRWAQTARFVMRRPISIVLLTLIFLGLLTAPIQNIVFSQVDAQVMPASSAIAITAKVTTERFPGQEGNPIQIIIPQSSADSPEVISYREALKALPGIERVDPIEAIGTTLRFSAIHTMSSRTPKAEQLINDIRALPAPSGTLVGGVAADYADSQAGIARTLPWALLWIAIGVLILLFAFTGSIILPIKAVILNFLSLAATMGAMSWVFVEGHMQWLTGSFTVTRTIDTSMVILIAVVAFGLSMDYELFLLSRIKEEHDSGKSNIDSVATGLQRSARIITAAAALLAVVFATFLTSGVTSIKTLGFGVAVAILIDATVVRAFLVPALMRLFGERNWWAPEWMKRFTISH</sequence>
<dbReference type="AlphaFoldDB" id="A0A6J6FE32"/>
<feature type="transmembrane region" description="Helical" evidence="6">
    <location>
        <begin position="177"/>
        <end position="196"/>
    </location>
</feature>